<dbReference type="Gene3D" id="1.20.1250.20">
    <property type="entry name" value="MFS general substrate transporter like domains"/>
    <property type="match status" value="1"/>
</dbReference>
<feature type="transmembrane region" description="Helical" evidence="1">
    <location>
        <begin position="187"/>
        <end position="206"/>
    </location>
</feature>
<feature type="transmembrane region" description="Helical" evidence="1">
    <location>
        <begin position="154"/>
        <end position="181"/>
    </location>
</feature>
<keyword evidence="1" id="KW-1133">Transmembrane helix</keyword>
<dbReference type="SUPFAM" id="SSF103473">
    <property type="entry name" value="MFS general substrate transporter"/>
    <property type="match status" value="1"/>
</dbReference>
<dbReference type="EMBL" id="JAVDUM010000008">
    <property type="protein sequence ID" value="MDR6867391.1"/>
    <property type="molecule type" value="Genomic_DNA"/>
</dbReference>
<evidence type="ECO:0000313" key="2">
    <source>
        <dbReference type="EMBL" id="MDR6867391.1"/>
    </source>
</evidence>
<sequence>MTTISELPDTGSTSIPRRDARRGAGFFSAYLALGLLLIAFNLRIGVASVGPVLSSIQSGLDISASMASLLTSIPVFAFGAFAFLTPALTRRIGLHRLLGVSMALVALGIGLRLIASPIALFGGTVLVGAAIAVANVCIPAAIKQDFGHRVGLMMGLYSTSLFIGAAVASGLTAPMISAFAWSWREALGFWLVPAVVALVVWTPHALRKPARGPAARIGPEGEGDAIIEPRDEPRFARLFRDPVAWAVTGFMGLQSLSYYAALTWIPSMLHDAGTTVQDAGLLLAYSSLPGIVAALTVPLAISRMRPHWLPVALSTALCAAALAGLIVAPWGGLPWIWMTALGLGQGAAISLSLTYIVLRSPDAQHTAHVSTMAQGIGYVVAGFGPLALGALHSLTDNWVIPIIALIAILIPQVMTGIAASRERHVLSRR</sequence>
<feature type="transmembrane region" description="Helical" evidence="1">
    <location>
        <begin position="243"/>
        <end position="262"/>
    </location>
</feature>
<feature type="transmembrane region" description="Helical" evidence="1">
    <location>
        <begin position="370"/>
        <end position="392"/>
    </location>
</feature>
<dbReference type="PANTHER" id="PTHR23523">
    <property type="match status" value="1"/>
</dbReference>
<dbReference type="InterPro" id="IPR052524">
    <property type="entry name" value="MFS_Cyanate_Porter"/>
</dbReference>
<evidence type="ECO:0000256" key="1">
    <source>
        <dbReference type="SAM" id="Phobius"/>
    </source>
</evidence>
<feature type="transmembrane region" description="Helical" evidence="1">
    <location>
        <begin position="282"/>
        <end position="301"/>
    </location>
</feature>
<proteinExistence type="predicted"/>
<name>A0ABU1SCQ6_9MICO</name>
<organism evidence="2 3">
    <name type="scientific">Microbacterium resistens</name>
    <dbReference type="NCBI Taxonomy" id="156977"/>
    <lineage>
        <taxon>Bacteria</taxon>
        <taxon>Bacillati</taxon>
        <taxon>Actinomycetota</taxon>
        <taxon>Actinomycetes</taxon>
        <taxon>Micrococcales</taxon>
        <taxon>Microbacteriaceae</taxon>
        <taxon>Microbacterium</taxon>
    </lineage>
</organism>
<feature type="transmembrane region" description="Helical" evidence="1">
    <location>
        <begin position="24"/>
        <end position="42"/>
    </location>
</feature>
<keyword evidence="3" id="KW-1185">Reference proteome</keyword>
<keyword evidence="1" id="KW-0472">Membrane</keyword>
<feature type="transmembrane region" description="Helical" evidence="1">
    <location>
        <begin position="398"/>
        <end position="419"/>
    </location>
</feature>
<dbReference type="InterPro" id="IPR036259">
    <property type="entry name" value="MFS_trans_sf"/>
</dbReference>
<keyword evidence="1" id="KW-0812">Transmembrane</keyword>
<feature type="transmembrane region" description="Helical" evidence="1">
    <location>
        <begin position="62"/>
        <end position="85"/>
    </location>
</feature>
<dbReference type="Proteomes" id="UP001259347">
    <property type="component" value="Unassembled WGS sequence"/>
</dbReference>
<dbReference type="PANTHER" id="PTHR23523:SF2">
    <property type="entry name" value="2-NITROIMIDAZOLE TRANSPORTER"/>
    <property type="match status" value="1"/>
</dbReference>
<feature type="transmembrane region" description="Helical" evidence="1">
    <location>
        <begin position="336"/>
        <end position="358"/>
    </location>
</feature>
<dbReference type="InterPro" id="IPR011701">
    <property type="entry name" value="MFS"/>
</dbReference>
<accession>A0ABU1SCQ6</accession>
<gene>
    <name evidence="2" type="ORF">J2Y69_001994</name>
</gene>
<comment type="caution">
    <text evidence="2">The sequence shown here is derived from an EMBL/GenBank/DDBJ whole genome shotgun (WGS) entry which is preliminary data.</text>
</comment>
<dbReference type="CDD" id="cd17339">
    <property type="entry name" value="MFS_NIMT_CynX_like"/>
    <property type="match status" value="1"/>
</dbReference>
<reference evidence="2 3" key="1">
    <citation type="submission" date="2023-07" db="EMBL/GenBank/DDBJ databases">
        <title>Sorghum-associated microbial communities from plants grown in Nebraska, USA.</title>
        <authorList>
            <person name="Schachtman D."/>
        </authorList>
    </citation>
    <scope>NUCLEOTIDE SEQUENCE [LARGE SCALE GENOMIC DNA]</scope>
    <source>
        <strain evidence="2 3">2980</strain>
    </source>
</reference>
<feature type="transmembrane region" description="Helical" evidence="1">
    <location>
        <begin position="97"/>
        <end position="115"/>
    </location>
</feature>
<evidence type="ECO:0000313" key="3">
    <source>
        <dbReference type="Proteomes" id="UP001259347"/>
    </source>
</evidence>
<feature type="transmembrane region" description="Helical" evidence="1">
    <location>
        <begin position="308"/>
        <end position="330"/>
    </location>
</feature>
<feature type="transmembrane region" description="Helical" evidence="1">
    <location>
        <begin position="121"/>
        <end position="142"/>
    </location>
</feature>
<protein>
    <submittedName>
        <fullName evidence="2">CP family cyanate transporter-like MFS transporter</fullName>
    </submittedName>
</protein>
<dbReference type="Pfam" id="PF07690">
    <property type="entry name" value="MFS_1"/>
    <property type="match status" value="1"/>
</dbReference>
<dbReference type="RefSeq" id="WP_310020148.1">
    <property type="nucleotide sequence ID" value="NZ_JAVDUM010000008.1"/>
</dbReference>